<accession>A0A453S0S6</accession>
<reference evidence="2" key="2">
    <citation type="journal article" date="2017" name="Nat. Plants">
        <title>The Aegilops tauschii genome reveals multiple impacts of transposons.</title>
        <authorList>
            <person name="Zhao G."/>
            <person name="Zou C."/>
            <person name="Li K."/>
            <person name="Wang K."/>
            <person name="Li T."/>
            <person name="Gao L."/>
            <person name="Zhang X."/>
            <person name="Wang H."/>
            <person name="Yang Z."/>
            <person name="Liu X."/>
            <person name="Jiang W."/>
            <person name="Mao L."/>
            <person name="Kong X."/>
            <person name="Jiao Y."/>
            <person name="Jia J."/>
        </authorList>
    </citation>
    <scope>NUCLEOTIDE SEQUENCE [LARGE SCALE GENOMIC DNA]</scope>
    <source>
        <strain evidence="2">cv. AL8/78</strain>
    </source>
</reference>
<keyword evidence="2" id="KW-1185">Reference proteome</keyword>
<name>A0A453S0S6_AEGTS</name>
<protein>
    <submittedName>
        <fullName evidence="1">Uncharacterized protein</fullName>
    </submittedName>
</protein>
<reference evidence="1" key="5">
    <citation type="journal article" date="2021" name="G3 (Bethesda)">
        <title>Aegilops tauschii genome assembly Aet v5.0 features greater sequence contiguity and improved annotation.</title>
        <authorList>
            <person name="Wang L."/>
            <person name="Zhu T."/>
            <person name="Rodriguez J.C."/>
            <person name="Deal K.R."/>
            <person name="Dubcovsky J."/>
            <person name="McGuire P.E."/>
            <person name="Lux T."/>
            <person name="Spannagl M."/>
            <person name="Mayer K.F.X."/>
            <person name="Baldrich P."/>
            <person name="Meyers B.C."/>
            <person name="Huo N."/>
            <person name="Gu Y.Q."/>
            <person name="Zhou H."/>
            <person name="Devos K.M."/>
            <person name="Bennetzen J.L."/>
            <person name="Unver T."/>
            <person name="Budak H."/>
            <person name="Gulick P.J."/>
            <person name="Galiba G."/>
            <person name="Kalapos B."/>
            <person name="Nelson D.R."/>
            <person name="Li P."/>
            <person name="You F.M."/>
            <person name="Luo M.C."/>
            <person name="Dvorak J."/>
        </authorList>
    </citation>
    <scope>NUCLEOTIDE SEQUENCE [LARGE SCALE GENOMIC DNA]</scope>
    <source>
        <strain evidence="1">cv. AL8/78</strain>
    </source>
</reference>
<proteinExistence type="predicted"/>
<reference evidence="1" key="4">
    <citation type="submission" date="2019-03" db="UniProtKB">
        <authorList>
            <consortium name="EnsemblPlants"/>
        </authorList>
    </citation>
    <scope>IDENTIFICATION</scope>
</reference>
<organism evidence="1 2">
    <name type="scientific">Aegilops tauschii subsp. strangulata</name>
    <name type="common">Goatgrass</name>
    <dbReference type="NCBI Taxonomy" id="200361"/>
    <lineage>
        <taxon>Eukaryota</taxon>
        <taxon>Viridiplantae</taxon>
        <taxon>Streptophyta</taxon>
        <taxon>Embryophyta</taxon>
        <taxon>Tracheophyta</taxon>
        <taxon>Spermatophyta</taxon>
        <taxon>Magnoliopsida</taxon>
        <taxon>Liliopsida</taxon>
        <taxon>Poales</taxon>
        <taxon>Poaceae</taxon>
        <taxon>BOP clade</taxon>
        <taxon>Pooideae</taxon>
        <taxon>Triticodae</taxon>
        <taxon>Triticeae</taxon>
        <taxon>Triticinae</taxon>
        <taxon>Aegilops</taxon>
    </lineage>
</organism>
<sequence length="36" mass="4278">NASYMDFNSTRAQLEKELLLEDVLRIEDMPSYRLLC</sequence>
<reference evidence="2" key="1">
    <citation type="journal article" date="2014" name="Science">
        <title>Ancient hybridizations among the ancestral genomes of bread wheat.</title>
        <authorList>
            <consortium name="International Wheat Genome Sequencing Consortium,"/>
            <person name="Marcussen T."/>
            <person name="Sandve S.R."/>
            <person name="Heier L."/>
            <person name="Spannagl M."/>
            <person name="Pfeifer M."/>
            <person name="Jakobsen K.S."/>
            <person name="Wulff B.B."/>
            <person name="Steuernagel B."/>
            <person name="Mayer K.F."/>
            <person name="Olsen O.A."/>
        </authorList>
    </citation>
    <scope>NUCLEOTIDE SEQUENCE [LARGE SCALE GENOMIC DNA]</scope>
    <source>
        <strain evidence="2">cv. AL8/78</strain>
    </source>
</reference>
<dbReference type="Gramene" id="AET7Gv20778100.5">
    <property type="protein sequence ID" value="AET7Gv20778100.5"/>
    <property type="gene ID" value="AET7Gv20778100"/>
</dbReference>
<reference evidence="1" key="3">
    <citation type="journal article" date="2017" name="Nature">
        <title>Genome sequence of the progenitor of the wheat D genome Aegilops tauschii.</title>
        <authorList>
            <person name="Luo M.C."/>
            <person name="Gu Y.Q."/>
            <person name="Puiu D."/>
            <person name="Wang H."/>
            <person name="Twardziok S.O."/>
            <person name="Deal K.R."/>
            <person name="Huo N."/>
            <person name="Zhu T."/>
            <person name="Wang L."/>
            <person name="Wang Y."/>
            <person name="McGuire P.E."/>
            <person name="Liu S."/>
            <person name="Long H."/>
            <person name="Ramasamy R.K."/>
            <person name="Rodriguez J.C."/>
            <person name="Van S.L."/>
            <person name="Yuan L."/>
            <person name="Wang Z."/>
            <person name="Xia Z."/>
            <person name="Xiao L."/>
            <person name="Anderson O.D."/>
            <person name="Ouyang S."/>
            <person name="Liang Y."/>
            <person name="Zimin A.V."/>
            <person name="Pertea G."/>
            <person name="Qi P."/>
            <person name="Bennetzen J.L."/>
            <person name="Dai X."/>
            <person name="Dawson M.W."/>
            <person name="Muller H.G."/>
            <person name="Kugler K."/>
            <person name="Rivarola-Duarte L."/>
            <person name="Spannagl M."/>
            <person name="Mayer K.F.X."/>
            <person name="Lu F.H."/>
            <person name="Bevan M.W."/>
            <person name="Leroy P."/>
            <person name="Li P."/>
            <person name="You F.M."/>
            <person name="Sun Q."/>
            <person name="Liu Z."/>
            <person name="Lyons E."/>
            <person name="Wicker T."/>
            <person name="Salzberg S.L."/>
            <person name="Devos K.M."/>
            <person name="Dvorak J."/>
        </authorList>
    </citation>
    <scope>NUCLEOTIDE SEQUENCE [LARGE SCALE GENOMIC DNA]</scope>
    <source>
        <strain evidence="1">cv. AL8/78</strain>
    </source>
</reference>
<dbReference type="Proteomes" id="UP000015105">
    <property type="component" value="Chromosome 7D"/>
</dbReference>
<dbReference type="EnsemblPlants" id="AET7Gv20778100.5">
    <property type="protein sequence ID" value="AET7Gv20778100.5"/>
    <property type="gene ID" value="AET7Gv20778100"/>
</dbReference>
<evidence type="ECO:0000313" key="1">
    <source>
        <dbReference type="EnsemblPlants" id="AET7Gv20778100.5"/>
    </source>
</evidence>
<evidence type="ECO:0000313" key="2">
    <source>
        <dbReference type="Proteomes" id="UP000015105"/>
    </source>
</evidence>
<dbReference type="AlphaFoldDB" id="A0A453S0S6"/>